<organism evidence="1 2">
    <name type="scientific">Levilactobacillus suantsaii</name>
    <dbReference type="NCBI Taxonomy" id="2292255"/>
    <lineage>
        <taxon>Bacteria</taxon>
        <taxon>Bacillati</taxon>
        <taxon>Bacillota</taxon>
        <taxon>Bacilli</taxon>
        <taxon>Lactobacillales</taxon>
        <taxon>Lactobacillaceae</taxon>
        <taxon>Levilactobacillus</taxon>
    </lineage>
</organism>
<comment type="caution">
    <text evidence="1">The sequence shown here is derived from an EMBL/GenBank/DDBJ whole genome shotgun (WGS) entry which is preliminary data.</text>
</comment>
<evidence type="ECO:0000313" key="2">
    <source>
        <dbReference type="Proteomes" id="UP000290602"/>
    </source>
</evidence>
<evidence type="ECO:0008006" key="3">
    <source>
        <dbReference type="Google" id="ProtNLM"/>
    </source>
</evidence>
<gene>
    <name evidence="1" type="ORF">DXH47_08525</name>
</gene>
<dbReference type="EMBL" id="QXIL01000018">
    <property type="protein sequence ID" value="RXI77825.1"/>
    <property type="molecule type" value="Genomic_DNA"/>
</dbReference>
<accession>A0A4V1LF87</accession>
<dbReference type="Proteomes" id="UP000290602">
    <property type="component" value="Unassembled WGS sequence"/>
</dbReference>
<dbReference type="GO" id="GO:0005975">
    <property type="term" value="P:carbohydrate metabolic process"/>
    <property type="evidence" value="ECO:0007669"/>
    <property type="project" value="InterPro"/>
</dbReference>
<proteinExistence type="predicted"/>
<dbReference type="SUPFAM" id="SSF48208">
    <property type="entry name" value="Six-hairpin glycosidases"/>
    <property type="match status" value="1"/>
</dbReference>
<evidence type="ECO:0000313" key="1">
    <source>
        <dbReference type="EMBL" id="RXI77825.1"/>
    </source>
</evidence>
<sequence>MFLRIQLKMDTLDTDVGIDVPLPDYYTKASVGLTQCSNTHIWCGETCSYLMALRQGGQAPHLGLLLQQGSLKGYSIQRSYDFSGREEEVSNTRGVIRLHPENFKLQPGESYTLSWKLFWFNGKKQFKEVLQRTPDYIDVTADDFVVTGNQPLTFRIHVGGGTTSTVGPQVWWQHHLVATDWDQATATAVVTLPAGVNGENLVVIDWHEQHTHALFFRTLPLVELASRRVHFIAEKQQCLNPESVLNGAYLIYDNDEHQQYYIHVNDHNGGRERVGMGVLMAYYLRHIPDKKLYKSLLAYINYVTTNLVDVETGTVYNDAPRNNDDPRLYNYPWVAQLFLEMFQLENDQKYLEWCYRVMMHFYQIGGVEFYAIGIPMAESMRLFRQAGRKEQADQLLDCYRQNVDYIVKNGVNYPESEVSYEQAIVGPAALYVVDMYHLTGEEKYLAAAKVQLQSLAQFEGLQPDYHLNEVALRHWDGYWFGKNRMLDDTFPHYWTALSGLAFAHAQQVVEASYEPLAHKSLRAPLSLFGEDGSASCAMIYPLKVNGQAAHQLDPWANDQDWGLYFALKYCEFK</sequence>
<dbReference type="OrthoDB" id="1991740at2"/>
<name>A0A4V1LF87_9LACO</name>
<keyword evidence="2" id="KW-1185">Reference proteome</keyword>
<protein>
    <recommendedName>
        <fullName evidence="3">Six-hairpin glycosidase</fullName>
    </recommendedName>
</protein>
<dbReference type="InterPro" id="IPR008928">
    <property type="entry name" value="6-hairpin_glycosidase_sf"/>
</dbReference>
<dbReference type="AlphaFoldDB" id="A0A4V1LF87"/>
<dbReference type="RefSeq" id="WP_129032916.1">
    <property type="nucleotide sequence ID" value="NZ_QXIL01000018.1"/>
</dbReference>
<reference evidence="1 2" key="1">
    <citation type="submission" date="2018-08" db="EMBL/GenBank/DDBJ databases">
        <title>Lactobacillus suantsai sp. nov., isolated from traditional fermented suan-tsai in Taiwan.</title>
        <authorList>
            <person name="Huang C.-H."/>
        </authorList>
    </citation>
    <scope>NUCLEOTIDE SEQUENCE [LARGE SCALE GENOMIC DNA]</scope>
    <source>
        <strain evidence="1 2">BCRC 12945</strain>
    </source>
</reference>